<keyword evidence="6" id="KW-1185">Reference proteome</keyword>
<evidence type="ECO:0000313" key="5">
    <source>
        <dbReference type="EMBL" id="KAF7989280.1"/>
    </source>
</evidence>
<organism evidence="5 6">
    <name type="scientific">Aphidius gifuensis</name>
    <name type="common">Parasitoid wasp</name>
    <dbReference type="NCBI Taxonomy" id="684658"/>
    <lineage>
        <taxon>Eukaryota</taxon>
        <taxon>Metazoa</taxon>
        <taxon>Ecdysozoa</taxon>
        <taxon>Arthropoda</taxon>
        <taxon>Hexapoda</taxon>
        <taxon>Insecta</taxon>
        <taxon>Pterygota</taxon>
        <taxon>Neoptera</taxon>
        <taxon>Endopterygota</taxon>
        <taxon>Hymenoptera</taxon>
        <taxon>Apocrita</taxon>
        <taxon>Ichneumonoidea</taxon>
        <taxon>Braconidae</taxon>
        <taxon>Aphidiinae</taxon>
        <taxon>Aphidius</taxon>
    </lineage>
</organism>
<dbReference type="Pfam" id="PF01403">
    <property type="entry name" value="Sema"/>
    <property type="match status" value="1"/>
</dbReference>
<protein>
    <recommendedName>
        <fullName evidence="4">Sema domain-containing protein</fullName>
    </recommendedName>
</protein>
<dbReference type="GO" id="GO:0071526">
    <property type="term" value="P:semaphorin-plexin signaling pathway"/>
    <property type="evidence" value="ECO:0007669"/>
    <property type="project" value="TreeGrafter"/>
</dbReference>
<dbReference type="GO" id="GO:0005886">
    <property type="term" value="C:plasma membrane"/>
    <property type="evidence" value="ECO:0007669"/>
    <property type="project" value="TreeGrafter"/>
</dbReference>
<evidence type="ECO:0000313" key="6">
    <source>
        <dbReference type="Proteomes" id="UP000639338"/>
    </source>
</evidence>
<accession>A0A834XLR3</accession>
<proteinExistence type="predicted"/>
<dbReference type="PANTHER" id="PTHR11036:SF90">
    <property type="entry name" value="SEMAPHORIN 2B, ISOFORM D-RELATED"/>
    <property type="match status" value="1"/>
</dbReference>
<dbReference type="InterPro" id="IPR036352">
    <property type="entry name" value="Semap_dom_sf"/>
</dbReference>
<dbReference type="InterPro" id="IPR027231">
    <property type="entry name" value="Semaphorin"/>
</dbReference>
<dbReference type="SMART" id="SM00630">
    <property type="entry name" value="Sema"/>
    <property type="match status" value="1"/>
</dbReference>
<evidence type="ECO:0000259" key="4">
    <source>
        <dbReference type="PROSITE" id="PS51004"/>
    </source>
</evidence>
<dbReference type="GO" id="GO:0030215">
    <property type="term" value="F:semaphorin receptor binding"/>
    <property type="evidence" value="ECO:0007669"/>
    <property type="project" value="InterPro"/>
</dbReference>
<feature type="compositionally biased region" description="Polar residues" evidence="3">
    <location>
        <begin position="357"/>
        <end position="367"/>
    </location>
</feature>
<dbReference type="PANTHER" id="PTHR11036">
    <property type="entry name" value="SEMAPHORIN"/>
    <property type="match status" value="1"/>
</dbReference>
<name>A0A834XLR3_APHGI</name>
<comment type="caution">
    <text evidence="5">The sequence shown here is derived from an EMBL/GenBank/DDBJ whole genome shotgun (WGS) entry which is preliminary data.</text>
</comment>
<reference evidence="5 6" key="1">
    <citation type="submission" date="2020-08" db="EMBL/GenBank/DDBJ databases">
        <title>Aphidius gifuensis genome sequencing and assembly.</title>
        <authorList>
            <person name="Du Z."/>
        </authorList>
    </citation>
    <scope>NUCLEOTIDE SEQUENCE [LARGE SCALE GENOMIC DNA]</scope>
    <source>
        <strain evidence="5">YNYX2018</strain>
        <tissue evidence="5">Adults</tissue>
    </source>
</reference>
<dbReference type="PROSITE" id="PS51004">
    <property type="entry name" value="SEMA"/>
    <property type="match status" value="1"/>
</dbReference>
<dbReference type="GO" id="GO:0007411">
    <property type="term" value="P:axon guidance"/>
    <property type="evidence" value="ECO:0007669"/>
    <property type="project" value="TreeGrafter"/>
</dbReference>
<dbReference type="InterPro" id="IPR001627">
    <property type="entry name" value="Semap_dom"/>
</dbReference>
<gene>
    <name evidence="5" type="ORF">HCN44_007954</name>
</gene>
<dbReference type="EMBL" id="JACMRX010000005">
    <property type="protein sequence ID" value="KAF7989280.1"/>
    <property type="molecule type" value="Genomic_DNA"/>
</dbReference>
<dbReference type="OrthoDB" id="9945363at2759"/>
<evidence type="ECO:0000256" key="2">
    <source>
        <dbReference type="PROSITE-ProRule" id="PRU00352"/>
    </source>
</evidence>
<dbReference type="InterPro" id="IPR015943">
    <property type="entry name" value="WD40/YVTN_repeat-like_dom_sf"/>
</dbReference>
<evidence type="ECO:0000256" key="3">
    <source>
        <dbReference type="SAM" id="MobiDB-lite"/>
    </source>
</evidence>
<comment type="caution">
    <text evidence="2">Lacks conserved residue(s) required for the propagation of feature annotation.</text>
</comment>
<dbReference type="SUPFAM" id="SSF101912">
    <property type="entry name" value="Sema domain"/>
    <property type="match status" value="1"/>
</dbReference>
<feature type="domain" description="Sema" evidence="4">
    <location>
        <begin position="1"/>
        <end position="304"/>
    </location>
</feature>
<dbReference type="Gene3D" id="2.130.10.10">
    <property type="entry name" value="YVTN repeat-like/Quinoprotein amine dehydrogenase"/>
    <property type="match status" value="1"/>
</dbReference>
<dbReference type="Proteomes" id="UP000639338">
    <property type="component" value="Unassembled WGS sequence"/>
</dbReference>
<keyword evidence="1" id="KW-0221">Differentiation</keyword>
<feature type="region of interest" description="Disordered" evidence="3">
    <location>
        <begin position="344"/>
        <end position="367"/>
    </location>
</feature>
<dbReference type="GO" id="GO:0030335">
    <property type="term" value="P:positive regulation of cell migration"/>
    <property type="evidence" value="ECO:0007669"/>
    <property type="project" value="TreeGrafter"/>
</dbReference>
<dbReference type="AlphaFoldDB" id="A0A834XLR3"/>
<sequence length="367" mass="41663">MMIAPNGTTLYSGVPETIKGDYDSSSIFRTNFKITNNSVLDPIDIQTSQNHHRIRPHGHRFDIDPAATIYFRVARVCKNDNGSLNKPRTWTTYAKARLNCPSFETMNSIYKVHEDDTFFYGTFSTLKVDDNFSTSFDSGICIFHIDEINKAFDGEFMKVEYRGNATSDPVDIPQARPKLCQQDLSNYHNTTGDYLIMNTVIQPVMGGPIFELRNEQSHLTKIVVDKITKSVCGIDVEFTIIYAGTSRGEVYKIVQWTENGIIKSELRDKFQVTPEDEEIEAMEISSNHQSIYVASRNRVKQINLKMCERLKNSPIDPYCELDSDENNCKPIEPSPVYVEITTSNVESSPSHVDVTPNRCNESSCTQK</sequence>
<evidence type="ECO:0000256" key="1">
    <source>
        <dbReference type="ARBA" id="ARBA00022782"/>
    </source>
</evidence>
<dbReference type="GO" id="GO:0045499">
    <property type="term" value="F:chemorepellent activity"/>
    <property type="evidence" value="ECO:0007669"/>
    <property type="project" value="TreeGrafter"/>
</dbReference>